<dbReference type="EMBL" id="JAUDZG010000005">
    <property type="protein sequence ID" value="KAK3304481.1"/>
    <property type="molecule type" value="Genomic_DNA"/>
</dbReference>
<dbReference type="GeneID" id="87881918"/>
<feature type="signal peptide" evidence="1">
    <location>
        <begin position="1"/>
        <end position="22"/>
    </location>
</feature>
<reference evidence="2" key="1">
    <citation type="journal article" date="2023" name="Mol. Phylogenet. Evol.">
        <title>Genome-scale phylogeny and comparative genomics of the fungal order Sordariales.</title>
        <authorList>
            <person name="Hensen N."/>
            <person name="Bonometti L."/>
            <person name="Westerberg I."/>
            <person name="Brannstrom I.O."/>
            <person name="Guillou S."/>
            <person name="Cros-Aarteil S."/>
            <person name="Calhoun S."/>
            <person name="Haridas S."/>
            <person name="Kuo A."/>
            <person name="Mondo S."/>
            <person name="Pangilinan J."/>
            <person name="Riley R."/>
            <person name="LaButti K."/>
            <person name="Andreopoulos B."/>
            <person name="Lipzen A."/>
            <person name="Chen C."/>
            <person name="Yan M."/>
            <person name="Daum C."/>
            <person name="Ng V."/>
            <person name="Clum A."/>
            <person name="Steindorff A."/>
            <person name="Ohm R.A."/>
            <person name="Martin F."/>
            <person name="Silar P."/>
            <person name="Natvig D.O."/>
            <person name="Lalanne C."/>
            <person name="Gautier V."/>
            <person name="Ament-Velasquez S.L."/>
            <person name="Kruys A."/>
            <person name="Hutchinson M.I."/>
            <person name="Powell A.J."/>
            <person name="Barry K."/>
            <person name="Miller A.N."/>
            <person name="Grigoriev I.V."/>
            <person name="Debuchy R."/>
            <person name="Gladieux P."/>
            <person name="Hiltunen Thoren M."/>
            <person name="Johannesson H."/>
        </authorList>
    </citation>
    <scope>NUCLEOTIDE SEQUENCE</scope>
    <source>
        <strain evidence="2">CBS 333.67</strain>
    </source>
</reference>
<comment type="caution">
    <text evidence="2">The sequence shown here is derived from an EMBL/GenBank/DDBJ whole genome shotgun (WGS) entry which is preliminary data.</text>
</comment>
<keyword evidence="1" id="KW-0732">Signal</keyword>
<dbReference type="RefSeq" id="XP_062720261.1">
    <property type="nucleotide sequence ID" value="XM_062863089.1"/>
</dbReference>
<evidence type="ECO:0000256" key="1">
    <source>
        <dbReference type="SAM" id="SignalP"/>
    </source>
</evidence>
<name>A0AAJ0GQZ4_9PEZI</name>
<proteinExistence type="predicted"/>
<reference evidence="2" key="2">
    <citation type="submission" date="2023-06" db="EMBL/GenBank/DDBJ databases">
        <authorList>
            <consortium name="Lawrence Berkeley National Laboratory"/>
            <person name="Mondo S.J."/>
            <person name="Hensen N."/>
            <person name="Bonometti L."/>
            <person name="Westerberg I."/>
            <person name="Brannstrom I.O."/>
            <person name="Guillou S."/>
            <person name="Cros-Aarteil S."/>
            <person name="Calhoun S."/>
            <person name="Haridas S."/>
            <person name="Kuo A."/>
            <person name="Pangilinan J."/>
            <person name="Riley R."/>
            <person name="Labutti K."/>
            <person name="Andreopoulos B."/>
            <person name="Lipzen A."/>
            <person name="Chen C."/>
            <person name="Yanf M."/>
            <person name="Daum C."/>
            <person name="Ng V."/>
            <person name="Clum A."/>
            <person name="Steindorff A."/>
            <person name="Ohm R."/>
            <person name="Martin F."/>
            <person name="Silar P."/>
            <person name="Natvig D."/>
            <person name="Lalanne C."/>
            <person name="Gautier V."/>
            <person name="Ament-Velasquez S.L."/>
            <person name="Kruys A."/>
            <person name="Hutchinson M.I."/>
            <person name="Powell A.J."/>
            <person name="Barry K."/>
            <person name="Miller A.N."/>
            <person name="Grigoriev I.V."/>
            <person name="Debuchy R."/>
            <person name="Gladieux P."/>
            <person name="Thoren M.H."/>
            <person name="Johannesson H."/>
        </authorList>
    </citation>
    <scope>NUCLEOTIDE SEQUENCE</scope>
    <source>
        <strain evidence="2">CBS 333.67</strain>
    </source>
</reference>
<feature type="chain" id="PRO_5042490489" description="Secreted protein" evidence="1">
    <location>
        <begin position="23"/>
        <end position="145"/>
    </location>
</feature>
<evidence type="ECO:0008006" key="4">
    <source>
        <dbReference type="Google" id="ProtNLM"/>
    </source>
</evidence>
<dbReference type="Proteomes" id="UP001273166">
    <property type="component" value="Unassembled WGS sequence"/>
</dbReference>
<protein>
    <recommendedName>
        <fullName evidence="4">Secreted protein</fullName>
    </recommendedName>
</protein>
<evidence type="ECO:0000313" key="2">
    <source>
        <dbReference type="EMBL" id="KAK3304481.1"/>
    </source>
</evidence>
<keyword evidence="3" id="KW-1185">Reference proteome</keyword>
<evidence type="ECO:0000313" key="3">
    <source>
        <dbReference type="Proteomes" id="UP001273166"/>
    </source>
</evidence>
<sequence length="145" mass="16124">MGLHVPWSLALTFLFPLQMRLSRLVFRSRKFIPSAFHCPTLFAARGGLLREPSPGSNPHLLGLLASPTSTVWYVKSSGSRPSRSDRRDIDRWFACAIRVLGAGPGKEASTEAVLAEGSCRRLRIRRPFLVGHLGHSGRRLACRYV</sequence>
<accession>A0AAJ0GQZ4</accession>
<dbReference type="AlphaFoldDB" id="A0AAJ0GQZ4"/>
<organism evidence="2 3">
    <name type="scientific">Chaetomium strumarium</name>
    <dbReference type="NCBI Taxonomy" id="1170767"/>
    <lineage>
        <taxon>Eukaryota</taxon>
        <taxon>Fungi</taxon>
        <taxon>Dikarya</taxon>
        <taxon>Ascomycota</taxon>
        <taxon>Pezizomycotina</taxon>
        <taxon>Sordariomycetes</taxon>
        <taxon>Sordariomycetidae</taxon>
        <taxon>Sordariales</taxon>
        <taxon>Chaetomiaceae</taxon>
        <taxon>Chaetomium</taxon>
    </lineage>
</organism>
<gene>
    <name evidence="2" type="ORF">B0T15DRAFT_243029</name>
</gene>